<keyword evidence="2 9" id="KW-0997">Cell inner membrane</keyword>
<comment type="subcellular location">
    <subcellularLocation>
        <location evidence="9">Cell inner membrane</location>
        <topology evidence="9">Single-pass membrane protein</topology>
    </subcellularLocation>
</comment>
<evidence type="ECO:0000256" key="8">
    <source>
        <dbReference type="ARBA" id="ARBA00023315"/>
    </source>
</evidence>
<dbReference type="UniPathway" id="UPA00030"/>
<comment type="function">
    <text evidence="9">Catalyzes the transfer of an acyl chain from an acyl-[acyl-carrier-protein] (ACP) to a Kdo(2)-lipid IV(A) to form a Kdo(2)-(acyl)-lipid IV(A).</text>
</comment>
<name>A0A1J8NP22_9COXI</name>
<evidence type="ECO:0000256" key="7">
    <source>
        <dbReference type="ARBA" id="ARBA00023136"/>
    </source>
</evidence>
<evidence type="ECO:0000313" key="10">
    <source>
        <dbReference type="EMBL" id="OIZ95758.1"/>
    </source>
</evidence>
<reference evidence="10 11" key="1">
    <citation type="submission" date="2016-03" db="EMBL/GenBank/DDBJ databases">
        <title>Comparative genomics of Rickettsiella.</title>
        <authorList>
            <person name="Chandler C."/>
            <person name="Wang Y."/>
        </authorList>
    </citation>
    <scope>NUCLEOTIDE SEQUENCE [LARGE SCALE GENOMIC DNA]</scope>
    <source>
        <strain evidence="10 11">RCFS May 2013</strain>
    </source>
</reference>
<dbReference type="InterPro" id="IPR004960">
    <property type="entry name" value="LipA_acyltrans"/>
</dbReference>
<evidence type="ECO:0000313" key="11">
    <source>
        <dbReference type="Proteomes" id="UP000183924"/>
    </source>
</evidence>
<dbReference type="GO" id="GO:0005886">
    <property type="term" value="C:plasma membrane"/>
    <property type="evidence" value="ECO:0007669"/>
    <property type="project" value="UniProtKB-SubCell"/>
</dbReference>
<dbReference type="EMBL" id="LUKY01000029">
    <property type="protein sequence ID" value="OIZ95758.1"/>
    <property type="molecule type" value="Genomic_DNA"/>
</dbReference>
<keyword evidence="1 9" id="KW-1003">Cell membrane</keyword>
<dbReference type="EC" id="2.3.1.241" evidence="9"/>
<dbReference type="PANTHER" id="PTHR30606:SF9">
    <property type="entry name" value="LIPID A BIOSYNTHESIS LAUROYLTRANSFERASE"/>
    <property type="match status" value="1"/>
</dbReference>
<evidence type="ECO:0000256" key="6">
    <source>
        <dbReference type="ARBA" id="ARBA00022989"/>
    </source>
</evidence>
<dbReference type="Proteomes" id="UP000183924">
    <property type="component" value="Unassembled WGS sequence"/>
</dbReference>
<dbReference type="STRING" id="1225476.A1D18_01080"/>
<dbReference type="NCBIfam" id="TIGR02207">
    <property type="entry name" value="lipid_A_htrB"/>
    <property type="match status" value="1"/>
</dbReference>
<keyword evidence="7 9" id="KW-0472">Membrane</keyword>
<dbReference type="RefSeq" id="WP_071661980.1">
    <property type="nucleotide sequence ID" value="NZ_LUKY01000029.1"/>
</dbReference>
<dbReference type="HAMAP" id="MF_01942">
    <property type="entry name" value="Lipid_A_LpxL_LpxP"/>
    <property type="match status" value="1"/>
</dbReference>
<evidence type="ECO:0000256" key="2">
    <source>
        <dbReference type="ARBA" id="ARBA00022519"/>
    </source>
</evidence>
<dbReference type="PIRSF" id="PIRSF026649">
    <property type="entry name" value="MsbB"/>
    <property type="match status" value="1"/>
</dbReference>
<comment type="similarity">
    <text evidence="9">Belongs to the LpxL/LpxM/LpxP family.</text>
</comment>
<comment type="pathway">
    <text evidence="9">Bacterial outer membrane biogenesis; lipopolysaccharide biosynthesis.</text>
</comment>
<sequence length="302" mass="35662">MKNKFLDLLHPRYWPTWLSLGILYLITKLSYRLQLQFGKNLGRISYYLLKRFRHIGEINLKLCFPELSNKERTNLLKKQFQSLGMGLIESAMAWWMPDHKIDSLIHVDGLEHLQEAISRKKGVLILSGHFTSLDICGRLFSSIFPMYVVYREQKNQVIDRLLKQHRQFKWMQPIHRHAIRQIIKTLKQNKAIWYAADQDYGPTHSIFSPFFNISTATISTPSRYASRTGATVVTLFYHRLPKGEGYQITIGPILENFAQGNDYQDMLCFNQLLEQAVRAHPEQYLWIHRRFKTRPQGEPYLY</sequence>
<dbReference type="UniPathway" id="UPA00360">
    <property type="reaction ID" value="UER00485"/>
</dbReference>
<organism evidence="10 11">
    <name type="scientific">Candidatus Rickettsiella isopodorum</name>
    <dbReference type="NCBI Taxonomy" id="1225476"/>
    <lineage>
        <taxon>Bacteria</taxon>
        <taxon>Pseudomonadati</taxon>
        <taxon>Pseudomonadota</taxon>
        <taxon>Gammaproteobacteria</taxon>
        <taxon>Legionellales</taxon>
        <taxon>Coxiellaceae</taxon>
        <taxon>Rickettsiella</taxon>
    </lineage>
</organism>
<comment type="pathway">
    <text evidence="9">Glycolipid biosynthesis; KDO(2)-lipid A biosynthesis; KDO(2)-lipid A from CMP-3-deoxy-D-manno-octulosonate and lipid IV(A): step 3/4.</text>
</comment>
<keyword evidence="6 9" id="KW-1133">Transmembrane helix</keyword>
<keyword evidence="4 9" id="KW-0812">Transmembrane</keyword>
<dbReference type="GO" id="GO:0009103">
    <property type="term" value="P:lipopolysaccharide biosynthetic process"/>
    <property type="evidence" value="ECO:0007669"/>
    <property type="project" value="UniProtKB-UniRule"/>
</dbReference>
<protein>
    <recommendedName>
        <fullName evidence="9">Lipid A biosynthesis acyltransferase</fullName>
        <ecNumber evidence="9">2.3.1.241</ecNumber>
    </recommendedName>
    <alternativeName>
        <fullName evidence="9">Kdo(2)-lipid IV(A) acyltransferase</fullName>
    </alternativeName>
</protein>
<comment type="caution">
    <text evidence="10">The sequence shown here is derived from an EMBL/GenBank/DDBJ whole genome shotgun (WGS) entry which is preliminary data.</text>
</comment>
<dbReference type="Pfam" id="PF03279">
    <property type="entry name" value="Lip_A_acyltrans"/>
    <property type="match status" value="1"/>
</dbReference>
<dbReference type="GO" id="GO:0036104">
    <property type="term" value="P:Kdo2-lipid A biosynthetic process"/>
    <property type="evidence" value="ECO:0007669"/>
    <property type="project" value="UniProtKB-UniRule"/>
</dbReference>
<evidence type="ECO:0000256" key="4">
    <source>
        <dbReference type="ARBA" id="ARBA00022692"/>
    </source>
</evidence>
<evidence type="ECO:0000256" key="1">
    <source>
        <dbReference type="ARBA" id="ARBA00022475"/>
    </source>
</evidence>
<dbReference type="OrthoDB" id="9803456at2"/>
<comment type="catalytic activity">
    <reaction evidence="9">
        <text>an alpha-Kdo-(2-&gt;4)-alpha-Kdo-(2-&gt;6)-lipid IVA + a fatty acyl-[ACP] = an alpha-Kdo-(2-&gt;4)-alpha-Kdo-(2-&gt;6)-(acyl)-lipid IVA + holo-[ACP]</text>
        <dbReference type="Rhea" id="RHEA:69396"/>
        <dbReference type="Rhea" id="RHEA-COMP:9685"/>
        <dbReference type="Rhea" id="RHEA-COMP:14125"/>
        <dbReference type="ChEBI" id="CHEBI:64479"/>
        <dbReference type="ChEBI" id="CHEBI:138651"/>
        <dbReference type="ChEBI" id="CHEBI:176429"/>
        <dbReference type="ChEBI" id="CHEBI:176430"/>
        <dbReference type="EC" id="2.3.1.241"/>
    </reaction>
</comment>
<keyword evidence="5 9" id="KW-0448">Lipopolysaccharide biosynthesis</keyword>
<dbReference type="CDD" id="cd07984">
    <property type="entry name" value="LPLAT_LABLAT-like"/>
    <property type="match status" value="1"/>
</dbReference>
<dbReference type="GO" id="GO:0008913">
    <property type="term" value="F:Kdo2-lipid IVA acyltransferase activity"/>
    <property type="evidence" value="ECO:0007669"/>
    <property type="project" value="UniProtKB-EC"/>
</dbReference>
<dbReference type="InterPro" id="IPR011920">
    <property type="entry name" value="Lipid_A_LpxL_LpxP"/>
</dbReference>
<dbReference type="GO" id="GO:0009245">
    <property type="term" value="P:lipid A biosynthetic process"/>
    <property type="evidence" value="ECO:0007669"/>
    <property type="project" value="InterPro"/>
</dbReference>
<evidence type="ECO:0000256" key="3">
    <source>
        <dbReference type="ARBA" id="ARBA00022679"/>
    </source>
</evidence>
<evidence type="ECO:0000256" key="5">
    <source>
        <dbReference type="ARBA" id="ARBA00022985"/>
    </source>
</evidence>
<keyword evidence="3 9" id="KW-0808">Transferase</keyword>
<gene>
    <name evidence="9" type="primary">lpxL</name>
    <name evidence="10" type="ORF">A1D18_01080</name>
</gene>
<keyword evidence="11" id="KW-1185">Reference proteome</keyword>
<feature type="short sequence motif" description="HXXXXD motif" evidence="9">
    <location>
        <begin position="129"/>
        <end position="134"/>
    </location>
</feature>
<keyword evidence="8 9" id="KW-0012">Acyltransferase</keyword>
<proteinExistence type="inferred from homology"/>
<evidence type="ECO:0000256" key="9">
    <source>
        <dbReference type="HAMAP-Rule" id="MF_01942"/>
    </source>
</evidence>
<dbReference type="PANTHER" id="PTHR30606">
    <property type="entry name" value="LIPID A BIOSYNTHESIS LAUROYL ACYLTRANSFERASE"/>
    <property type="match status" value="1"/>
</dbReference>
<dbReference type="AlphaFoldDB" id="A0A1J8NP22"/>
<accession>A0A1J8NP22</accession>